<dbReference type="InParanoid" id="A0A194WX77"/>
<feature type="signal peptide" evidence="1">
    <location>
        <begin position="1"/>
        <end position="20"/>
    </location>
</feature>
<evidence type="ECO:0000313" key="3">
    <source>
        <dbReference type="Proteomes" id="UP000070700"/>
    </source>
</evidence>
<dbReference type="EMBL" id="KQ947425">
    <property type="protein sequence ID" value="KUJ12192.1"/>
    <property type="molecule type" value="Genomic_DNA"/>
</dbReference>
<evidence type="ECO:0000256" key="1">
    <source>
        <dbReference type="SAM" id="SignalP"/>
    </source>
</evidence>
<dbReference type="Proteomes" id="UP000070700">
    <property type="component" value="Unassembled WGS sequence"/>
</dbReference>
<keyword evidence="1" id="KW-0732">Signal</keyword>
<reference evidence="2 3" key="1">
    <citation type="submission" date="2015-10" db="EMBL/GenBank/DDBJ databases">
        <title>Full genome of DAOMC 229536 Phialocephala scopiformis, a fungal endophyte of spruce producing the potent anti-insectan compound rugulosin.</title>
        <authorList>
            <consortium name="DOE Joint Genome Institute"/>
            <person name="Walker A.K."/>
            <person name="Frasz S.L."/>
            <person name="Seifert K.A."/>
            <person name="Miller J.D."/>
            <person name="Mondo S.J."/>
            <person name="Labutti K."/>
            <person name="Lipzen A."/>
            <person name="Dockter R."/>
            <person name="Kennedy M."/>
            <person name="Grigoriev I.V."/>
            <person name="Spatafora J.W."/>
        </authorList>
    </citation>
    <scope>NUCLEOTIDE SEQUENCE [LARGE SCALE GENOMIC DNA]</scope>
    <source>
        <strain evidence="2 3">CBS 120377</strain>
    </source>
</reference>
<proteinExistence type="predicted"/>
<organism evidence="2 3">
    <name type="scientific">Mollisia scopiformis</name>
    <name type="common">Conifer needle endophyte fungus</name>
    <name type="synonym">Phialocephala scopiformis</name>
    <dbReference type="NCBI Taxonomy" id="149040"/>
    <lineage>
        <taxon>Eukaryota</taxon>
        <taxon>Fungi</taxon>
        <taxon>Dikarya</taxon>
        <taxon>Ascomycota</taxon>
        <taxon>Pezizomycotina</taxon>
        <taxon>Leotiomycetes</taxon>
        <taxon>Helotiales</taxon>
        <taxon>Mollisiaceae</taxon>
        <taxon>Mollisia</taxon>
    </lineage>
</organism>
<accession>A0A194WX77</accession>
<dbReference type="KEGG" id="psco:LY89DRAFT_738809"/>
<evidence type="ECO:0000313" key="2">
    <source>
        <dbReference type="EMBL" id="KUJ12192.1"/>
    </source>
</evidence>
<dbReference type="RefSeq" id="XP_018066547.1">
    <property type="nucleotide sequence ID" value="XM_018220403.1"/>
</dbReference>
<name>A0A194WX77_MOLSC</name>
<sequence>MVSFIYLTGAVLALCTSATAAPLQPWKAHLGVSSFFHGPHFNGTTLNNTAPIIILQSRSPDGSATSPSMSDPSSANTTHKFYLNYASTLRASEKQFGRDMKKCGKRKDCYAQACTDLLTYIDDEVSSNMVEDLDLSTSHDKEAIENFKKEHEADISNIHDMFVKLSETCKRRGYKTVTCINGLPELLATQIENQEIHKPGFEDSVDRLDELGF</sequence>
<dbReference type="AlphaFoldDB" id="A0A194WX77"/>
<dbReference type="GeneID" id="28830129"/>
<feature type="chain" id="PRO_5008267648" evidence="1">
    <location>
        <begin position="21"/>
        <end position="213"/>
    </location>
</feature>
<keyword evidence="3" id="KW-1185">Reference proteome</keyword>
<protein>
    <submittedName>
        <fullName evidence="2">Uncharacterized protein</fullName>
    </submittedName>
</protein>
<gene>
    <name evidence="2" type="ORF">LY89DRAFT_738809</name>
</gene>